<evidence type="ECO:0000256" key="1">
    <source>
        <dbReference type="SAM" id="Coils"/>
    </source>
</evidence>
<dbReference type="Pfam" id="PF13483">
    <property type="entry name" value="Lactamase_B_3"/>
    <property type="match status" value="1"/>
</dbReference>
<sequence length="227" mass="26897">MKITYLHHSAFLIELKHHLLLFDWVNTPLCELPKDKPLYVFVSHHHEDHFHEAIFTLAKIHPDVHYLISDNVPCKDRKDVLVCACDQIYEVDDLQVKTIASTDEGVAFLVMCEQNIIYHAGDLNWWDWGEEDSEEEAQQMETAYRKAMKKLSRYQMDVAFLPVDPRLIKGFYKGVSCFMQYSDAKHIIPMHMWDQYDIVEKLCKRDEVKAYAKRIQKIRKDMETFTI</sequence>
<proteinExistence type="predicted"/>
<keyword evidence="1" id="KW-0175">Coiled coil</keyword>
<organism evidence="2 3">
    <name type="scientific">Longicatena caecimuris</name>
    <dbReference type="NCBI Taxonomy" id="1796635"/>
    <lineage>
        <taxon>Bacteria</taxon>
        <taxon>Bacillati</taxon>
        <taxon>Bacillota</taxon>
        <taxon>Erysipelotrichia</taxon>
        <taxon>Erysipelotrichales</taxon>
        <taxon>Erysipelotrichaceae</taxon>
        <taxon>Longicatena</taxon>
    </lineage>
</organism>
<protein>
    <submittedName>
        <fullName evidence="2">L-ascorbate metabolism protein UlaG (Beta-lactamase superfamily)</fullName>
    </submittedName>
</protein>
<dbReference type="Proteomes" id="UP000295773">
    <property type="component" value="Unassembled WGS sequence"/>
</dbReference>
<accession>A0A4R3TNS9</accession>
<dbReference type="RefSeq" id="WP_132223552.1">
    <property type="nucleotide sequence ID" value="NZ_JANKBG010000002.1"/>
</dbReference>
<dbReference type="PANTHER" id="PTHR42967:SF1">
    <property type="entry name" value="MBL FOLD METALLO-HYDROLASE"/>
    <property type="match status" value="1"/>
</dbReference>
<reference evidence="2 3" key="1">
    <citation type="submission" date="2019-03" db="EMBL/GenBank/DDBJ databases">
        <title>Genomic Encyclopedia of Type Strains, Phase IV (KMG-IV): sequencing the most valuable type-strain genomes for metagenomic binning, comparative biology and taxonomic classification.</title>
        <authorList>
            <person name="Goeker M."/>
        </authorList>
    </citation>
    <scope>NUCLEOTIDE SEQUENCE [LARGE SCALE GENOMIC DNA]</scope>
    <source>
        <strain evidence="2 3">DSM 29481</strain>
    </source>
</reference>
<feature type="coiled-coil region" evidence="1">
    <location>
        <begin position="130"/>
        <end position="157"/>
    </location>
</feature>
<evidence type="ECO:0000313" key="3">
    <source>
        <dbReference type="Proteomes" id="UP000295773"/>
    </source>
</evidence>
<dbReference type="PANTHER" id="PTHR42967">
    <property type="entry name" value="METAL DEPENDENT HYDROLASE"/>
    <property type="match status" value="1"/>
</dbReference>
<dbReference type="SUPFAM" id="SSF56281">
    <property type="entry name" value="Metallo-hydrolase/oxidoreductase"/>
    <property type="match status" value="1"/>
</dbReference>
<gene>
    <name evidence="2" type="ORF">EDD61_10252</name>
</gene>
<dbReference type="EMBL" id="SMBP01000002">
    <property type="protein sequence ID" value="TCU63051.1"/>
    <property type="molecule type" value="Genomic_DNA"/>
</dbReference>
<dbReference type="AlphaFoldDB" id="A0A4R3TNS9"/>
<dbReference type="Gene3D" id="3.60.15.10">
    <property type="entry name" value="Ribonuclease Z/Hydroxyacylglutathione hydrolase-like"/>
    <property type="match status" value="1"/>
</dbReference>
<name>A0A4R3TNS9_9FIRM</name>
<dbReference type="InterPro" id="IPR036866">
    <property type="entry name" value="RibonucZ/Hydroxyglut_hydro"/>
</dbReference>
<keyword evidence="3" id="KW-1185">Reference proteome</keyword>
<evidence type="ECO:0000313" key="2">
    <source>
        <dbReference type="EMBL" id="TCU63051.1"/>
    </source>
</evidence>
<comment type="caution">
    <text evidence="2">The sequence shown here is derived from an EMBL/GenBank/DDBJ whole genome shotgun (WGS) entry which is preliminary data.</text>
</comment>